<sequence length="80" mass="9456">MSAKRADNRALDRSLQNAIQFLIDVQVRHQSRTLRSMIGFPRRIERDRPHDGAEQQRDDINLDTHRIGDTERARQFCVKK</sequence>
<evidence type="ECO:0000256" key="1">
    <source>
        <dbReference type="SAM" id="MobiDB-lite"/>
    </source>
</evidence>
<dbReference type="EMBL" id="JACIGO010000003">
    <property type="protein sequence ID" value="MBB4290944.1"/>
    <property type="molecule type" value="Genomic_DNA"/>
</dbReference>
<dbReference type="AlphaFoldDB" id="A0AAE2ML62"/>
<dbReference type="RefSeq" id="WP_183607859.1">
    <property type="nucleotide sequence ID" value="NZ_JACHAZ010000001.1"/>
</dbReference>
<proteinExistence type="predicted"/>
<feature type="region of interest" description="Disordered" evidence="1">
    <location>
        <begin position="46"/>
        <end position="66"/>
    </location>
</feature>
<comment type="caution">
    <text evidence="2">The sequence shown here is derived from an EMBL/GenBank/DDBJ whole genome shotgun (WGS) entry which is preliminary data.</text>
</comment>
<name>A0AAE2ML62_RHILE</name>
<organism evidence="2 3">
    <name type="scientific">Rhizobium leguminosarum</name>
    <dbReference type="NCBI Taxonomy" id="384"/>
    <lineage>
        <taxon>Bacteria</taxon>
        <taxon>Pseudomonadati</taxon>
        <taxon>Pseudomonadota</taxon>
        <taxon>Alphaproteobacteria</taxon>
        <taxon>Hyphomicrobiales</taxon>
        <taxon>Rhizobiaceae</taxon>
        <taxon>Rhizobium/Agrobacterium group</taxon>
        <taxon>Rhizobium</taxon>
    </lineage>
</organism>
<gene>
    <name evidence="2" type="ORF">GGE16_003003</name>
</gene>
<accession>A0AAE2ML62</accession>
<dbReference type="Proteomes" id="UP000538507">
    <property type="component" value="Unassembled WGS sequence"/>
</dbReference>
<evidence type="ECO:0000313" key="2">
    <source>
        <dbReference type="EMBL" id="MBB4290944.1"/>
    </source>
</evidence>
<protein>
    <submittedName>
        <fullName evidence="2">Uncharacterized protein</fullName>
    </submittedName>
</protein>
<evidence type="ECO:0000313" key="3">
    <source>
        <dbReference type="Proteomes" id="UP000538507"/>
    </source>
</evidence>
<reference evidence="2 3" key="1">
    <citation type="submission" date="2020-08" db="EMBL/GenBank/DDBJ databases">
        <title>Genomic Encyclopedia of Type Strains, Phase IV (KMG-V): Genome sequencing to study the core and pangenomes of soil and plant-associated prokaryotes.</title>
        <authorList>
            <person name="Whitman W."/>
        </authorList>
    </citation>
    <scope>NUCLEOTIDE SEQUENCE [LARGE SCALE GENOMIC DNA]</scope>
    <source>
        <strain evidence="2 3">SEMIA 415</strain>
    </source>
</reference>